<evidence type="ECO:0000256" key="3">
    <source>
        <dbReference type="ARBA" id="ARBA00023163"/>
    </source>
</evidence>
<dbReference type="SUPFAM" id="SSF46785">
    <property type="entry name" value="Winged helix' DNA-binding domain"/>
    <property type="match status" value="1"/>
</dbReference>
<protein>
    <submittedName>
        <fullName evidence="5">Transcriptional regulator, HxlR family</fullName>
    </submittedName>
</protein>
<dbReference type="PANTHER" id="PTHR33204">
    <property type="entry name" value="TRANSCRIPTIONAL REGULATOR, MARR FAMILY"/>
    <property type="match status" value="1"/>
</dbReference>
<keyword evidence="6" id="KW-1185">Reference proteome</keyword>
<evidence type="ECO:0000256" key="2">
    <source>
        <dbReference type="ARBA" id="ARBA00023125"/>
    </source>
</evidence>
<sequence length="149" mass="17422">MNGFYSYKNTYISLHFVSSYPNVSSYLKVSDMKEKFPDNTKNECLARMLTVRDALDVISGKWKILIIISIMSGNKRFREIERSIPKISSKVLAKELKDLEEHQLIKRTVYDESPVLVEYTATDYVFTLEKVIEALHQWGSNHRKKILEQ</sequence>
<feature type="domain" description="HTH hxlR-type" evidence="4">
    <location>
        <begin position="44"/>
        <end position="147"/>
    </location>
</feature>
<dbReference type="InterPro" id="IPR002577">
    <property type="entry name" value="HTH_HxlR"/>
</dbReference>
<dbReference type="Proteomes" id="UP000198836">
    <property type="component" value="Unassembled WGS sequence"/>
</dbReference>
<name>A0A1I0SUL9_9SPHI</name>
<dbReference type="InterPro" id="IPR036390">
    <property type="entry name" value="WH_DNA-bd_sf"/>
</dbReference>
<evidence type="ECO:0000259" key="4">
    <source>
        <dbReference type="PROSITE" id="PS51118"/>
    </source>
</evidence>
<reference evidence="6" key="1">
    <citation type="submission" date="2016-10" db="EMBL/GenBank/DDBJ databases">
        <authorList>
            <person name="Varghese N."/>
            <person name="Submissions S."/>
        </authorList>
    </citation>
    <scope>NUCLEOTIDE SEQUENCE [LARGE SCALE GENOMIC DNA]</scope>
    <source>
        <strain evidence="6">DSM 18130</strain>
    </source>
</reference>
<accession>A0A1I0SUL9</accession>
<dbReference type="Gene3D" id="1.10.10.10">
    <property type="entry name" value="Winged helix-like DNA-binding domain superfamily/Winged helix DNA-binding domain"/>
    <property type="match status" value="1"/>
</dbReference>
<evidence type="ECO:0000313" key="6">
    <source>
        <dbReference type="Proteomes" id="UP000198836"/>
    </source>
</evidence>
<dbReference type="EMBL" id="FOJM01000003">
    <property type="protein sequence ID" value="SFA43228.1"/>
    <property type="molecule type" value="Genomic_DNA"/>
</dbReference>
<gene>
    <name evidence="5" type="ORF">SAMN04488511_103287</name>
</gene>
<organism evidence="5 6">
    <name type="scientific">Pedobacter suwonensis</name>
    <dbReference type="NCBI Taxonomy" id="332999"/>
    <lineage>
        <taxon>Bacteria</taxon>
        <taxon>Pseudomonadati</taxon>
        <taxon>Bacteroidota</taxon>
        <taxon>Sphingobacteriia</taxon>
        <taxon>Sphingobacteriales</taxon>
        <taxon>Sphingobacteriaceae</taxon>
        <taxon>Pedobacter</taxon>
    </lineage>
</organism>
<evidence type="ECO:0000256" key="1">
    <source>
        <dbReference type="ARBA" id="ARBA00023015"/>
    </source>
</evidence>
<dbReference type="AlphaFoldDB" id="A0A1I0SUL9"/>
<proteinExistence type="predicted"/>
<evidence type="ECO:0000313" key="5">
    <source>
        <dbReference type="EMBL" id="SFA43228.1"/>
    </source>
</evidence>
<dbReference type="InterPro" id="IPR036388">
    <property type="entry name" value="WH-like_DNA-bd_sf"/>
</dbReference>
<dbReference type="PROSITE" id="PS51118">
    <property type="entry name" value="HTH_HXLR"/>
    <property type="match status" value="1"/>
</dbReference>
<dbReference type="GO" id="GO:0003677">
    <property type="term" value="F:DNA binding"/>
    <property type="evidence" value="ECO:0007669"/>
    <property type="project" value="UniProtKB-KW"/>
</dbReference>
<keyword evidence="3" id="KW-0804">Transcription</keyword>
<keyword evidence="1" id="KW-0805">Transcription regulation</keyword>
<dbReference type="Pfam" id="PF01638">
    <property type="entry name" value="HxlR"/>
    <property type="match status" value="1"/>
</dbReference>
<keyword evidence="2" id="KW-0238">DNA-binding</keyword>